<dbReference type="Proteomes" id="UP000322110">
    <property type="component" value="Unassembled WGS sequence"/>
</dbReference>
<dbReference type="SMART" id="SM01204">
    <property type="entry name" value="FIST_C"/>
    <property type="match status" value="1"/>
</dbReference>
<dbReference type="SMART" id="SM00897">
    <property type="entry name" value="FIST"/>
    <property type="match status" value="1"/>
</dbReference>
<feature type="domain" description="FIST" evidence="1">
    <location>
        <begin position="35"/>
        <end position="235"/>
    </location>
</feature>
<dbReference type="PANTHER" id="PTHR40252">
    <property type="entry name" value="BLR0328 PROTEIN"/>
    <property type="match status" value="1"/>
</dbReference>
<dbReference type="PANTHER" id="PTHR40252:SF2">
    <property type="entry name" value="BLR0328 PROTEIN"/>
    <property type="match status" value="1"/>
</dbReference>
<sequence>MLCLTALAVIQIGYSRHSDARQAVLDGIRPLLDHRPSLVLAFCGGKLDPDTVLSTLRRELGEVPVVGGAAAGGIARRGFGYSGLELVLIGFSGDVTPTALVQDMLSGEISAGAALGAQVAAVASEGAAVLLLFDSVASRMPLRLHPASHIAEGFHRGLGSRSVTLFGGGLLTDMNLSDSWVFDGAALRRHTAVALVFPPGIAVETAILHGCRPISTFMEITRIDGAEVYELDGQPALGVIERMLGLRLGEAQGQELSLLATLGQKQGDPFAPYDENCYVNRLILRASPDTGSVTLFEPDFFPGAKVQIMARDNALMLDSARNGVAAMNRMMQGRDNLLALYIDCAGRASARSGALTEEAEVVLNGLTDSVPFAGFYSGVEVAPFQGYSLPLDWTGVLAVLRRQDR</sequence>
<dbReference type="Pfam" id="PF10442">
    <property type="entry name" value="FIST_C"/>
    <property type="match status" value="1"/>
</dbReference>
<gene>
    <name evidence="3" type="ORF">F0Q34_20085</name>
</gene>
<accession>A0A5B2TBH0</accession>
<dbReference type="InterPro" id="IPR013702">
    <property type="entry name" value="FIST_domain_N"/>
</dbReference>
<dbReference type="Pfam" id="PF08495">
    <property type="entry name" value="FIST"/>
    <property type="match status" value="1"/>
</dbReference>
<comment type="caution">
    <text evidence="3">The sequence shown here is derived from an EMBL/GenBank/DDBJ whole genome shotgun (WGS) entry which is preliminary data.</text>
</comment>
<evidence type="ECO:0000259" key="1">
    <source>
        <dbReference type="SMART" id="SM00897"/>
    </source>
</evidence>
<dbReference type="InterPro" id="IPR019494">
    <property type="entry name" value="FIST_C"/>
</dbReference>
<dbReference type="EMBL" id="VUKA01000027">
    <property type="protein sequence ID" value="KAA2211433.1"/>
    <property type="molecule type" value="Genomic_DNA"/>
</dbReference>
<proteinExistence type="predicted"/>
<name>A0A5B2TBH0_9PROT</name>
<dbReference type="AlphaFoldDB" id="A0A5B2TBH0"/>
<evidence type="ECO:0000313" key="3">
    <source>
        <dbReference type="EMBL" id="KAA2211433.1"/>
    </source>
</evidence>
<protein>
    <recommendedName>
        <fullName evidence="5">FIST domain-containing protein</fullName>
    </recommendedName>
</protein>
<feature type="domain" description="FIST C-domain" evidence="2">
    <location>
        <begin position="236"/>
        <end position="384"/>
    </location>
</feature>
<evidence type="ECO:0008006" key="5">
    <source>
        <dbReference type="Google" id="ProtNLM"/>
    </source>
</evidence>
<organism evidence="3 4">
    <name type="scientific">Teichococcus oryzae</name>
    <dbReference type="NCBI Taxonomy" id="1608942"/>
    <lineage>
        <taxon>Bacteria</taxon>
        <taxon>Pseudomonadati</taxon>
        <taxon>Pseudomonadota</taxon>
        <taxon>Alphaproteobacteria</taxon>
        <taxon>Acetobacterales</taxon>
        <taxon>Roseomonadaceae</taxon>
        <taxon>Roseomonas</taxon>
    </lineage>
</organism>
<evidence type="ECO:0000259" key="2">
    <source>
        <dbReference type="SMART" id="SM01204"/>
    </source>
</evidence>
<keyword evidence="4" id="KW-1185">Reference proteome</keyword>
<evidence type="ECO:0000313" key="4">
    <source>
        <dbReference type="Proteomes" id="UP000322110"/>
    </source>
</evidence>
<reference evidence="3 4" key="1">
    <citation type="journal article" date="2015" name="Int. J. Syst. Evol. Microbiol.">
        <title>Roseomonas oryzae sp. nov., isolated from paddy rhizosphere soil.</title>
        <authorList>
            <person name="Ramaprasad E.V."/>
            <person name="Sasikala Ch."/>
            <person name="Ramana Ch.V."/>
        </authorList>
    </citation>
    <scope>NUCLEOTIDE SEQUENCE [LARGE SCALE GENOMIC DNA]</scope>
    <source>
        <strain evidence="3 4">KCTC 42542</strain>
    </source>
</reference>